<evidence type="ECO:0000256" key="1">
    <source>
        <dbReference type="SAM" id="MobiDB-lite"/>
    </source>
</evidence>
<accession>A0ABW2CU53</accession>
<feature type="region of interest" description="Disordered" evidence="1">
    <location>
        <begin position="104"/>
        <end position="129"/>
    </location>
</feature>
<comment type="caution">
    <text evidence="2">The sequence shown here is derived from an EMBL/GenBank/DDBJ whole genome shotgun (WGS) entry which is preliminary data.</text>
</comment>
<evidence type="ECO:0000313" key="3">
    <source>
        <dbReference type="Proteomes" id="UP001596380"/>
    </source>
</evidence>
<name>A0ABW2CU53_9ACTN</name>
<keyword evidence="3" id="KW-1185">Reference proteome</keyword>
<sequence length="147" mass="16118">MTARKPRPRSAARAPGGPRVDQRGLVMCPWGCGEVVRRTVNAGGKAVYVDLDDPARIGIIAAYLDAHGVWRSRQLHRGETLGTHETRMLIHRATCWRLARADGRPARPPLRAVPPPRPAPGPIPKAVAAQAREQLAAIRRRRRGGIQ</sequence>
<dbReference type="EMBL" id="JBHSXS010000036">
    <property type="protein sequence ID" value="MFC6885317.1"/>
    <property type="molecule type" value="Genomic_DNA"/>
</dbReference>
<evidence type="ECO:0000313" key="2">
    <source>
        <dbReference type="EMBL" id="MFC6885317.1"/>
    </source>
</evidence>
<feature type="compositionally biased region" description="Pro residues" evidence="1">
    <location>
        <begin position="106"/>
        <end position="123"/>
    </location>
</feature>
<gene>
    <name evidence="2" type="ORF">ACFQKB_36550</name>
</gene>
<reference evidence="3" key="1">
    <citation type="journal article" date="2019" name="Int. J. Syst. Evol. Microbiol.">
        <title>The Global Catalogue of Microorganisms (GCM) 10K type strain sequencing project: providing services to taxonomists for standard genome sequencing and annotation.</title>
        <authorList>
            <consortium name="The Broad Institute Genomics Platform"/>
            <consortium name="The Broad Institute Genome Sequencing Center for Infectious Disease"/>
            <person name="Wu L."/>
            <person name="Ma J."/>
        </authorList>
    </citation>
    <scope>NUCLEOTIDE SEQUENCE [LARGE SCALE GENOMIC DNA]</scope>
    <source>
        <strain evidence="3">JCM 3369</strain>
    </source>
</reference>
<protein>
    <submittedName>
        <fullName evidence="2">Uncharacterized protein</fullName>
    </submittedName>
</protein>
<proteinExistence type="predicted"/>
<dbReference type="Proteomes" id="UP001596380">
    <property type="component" value="Unassembled WGS sequence"/>
</dbReference>
<dbReference type="RefSeq" id="WP_160825812.1">
    <property type="nucleotide sequence ID" value="NZ_JBHSXE010000001.1"/>
</dbReference>
<organism evidence="2 3">
    <name type="scientific">Actinomadura yumaensis</name>
    <dbReference type="NCBI Taxonomy" id="111807"/>
    <lineage>
        <taxon>Bacteria</taxon>
        <taxon>Bacillati</taxon>
        <taxon>Actinomycetota</taxon>
        <taxon>Actinomycetes</taxon>
        <taxon>Streptosporangiales</taxon>
        <taxon>Thermomonosporaceae</taxon>
        <taxon>Actinomadura</taxon>
    </lineage>
</organism>